<dbReference type="PANTHER" id="PTHR24305:SF168">
    <property type="entry name" value="P450, PUTATIVE (EUROFUNG)-RELATED"/>
    <property type="match status" value="1"/>
</dbReference>
<dbReference type="EMBL" id="JAUKUD010000003">
    <property type="protein sequence ID" value="KAK0749673.1"/>
    <property type="molecule type" value="Genomic_DNA"/>
</dbReference>
<dbReference type="AlphaFoldDB" id="A0AA40F1W1"/>
<evidence type="ECO:0000256" key="3">
    <source>
        <dbReference type="ARBA" id="ARBA00023004"/>
    </source>
</evidence>
<keyword evidence="3 4" id="KW-0408">Iron</keyword>
<evidence type="ECO:0000256" key="1">
    <source>
        <dbReference type="ARBA" id="ARBA00022617"/>
    </source>
</evidence>
<dbReference type="PRINTS" id="PR00385">
    <property type="entry name" value="P450"/>
</dbReference>
<dbReference type="SUPFAM" id="SSF48264">
    <property type="entry name" value="Cytochrome P450"/>
    <property type="match status" value="1"/>
</dbReference>
<keyword evidence="2 4" id="KW-0479">Metal-binding</keyword>
<protein>
    <submittedName>
        <fullName evidence="5">Cytochrome P450</fullName>
    </submittedName>
</protein>
<organism evidence="5 6">
    <name type="scientific">Schizothecium vesticola</name>
    <dbReference type="NCBI Taxonomy" id="314040"/>
    <lineage>
        <taxon>Eukaryota</taxon>
        <taxon>Fungi</taxon>
        <taxon>Dikarya</taxon>
        <taxon>Ascomycota</taxon>
        <taxon>Pezizomycotina</taxon>
        <taxon>Sordariomycetes</taxon>
        <taxon>Sordariomycetidae</taxon>
        <taxon>Sordariales</taxon>
        <taxon>Schizotheciaceae</taxon>
        <taxon>Schizothecium</taxon>
    </lineage>
</organism>
<comment type="caution">
    <text evidence="5">The sequence shown here is derived from an EMBL/GenBank/DDBJ whole genome shotgun (WGS) entry which is preliminary data.</text>
</comment>
<keyword evidence="6" id="KW-1185">Reference proteome</keyword>
<gene>
    <name evidence="5" type="ORF">B0T18DRAFT_113088</name>
</gene>
<feature type="binding site" description="axial binding residue" evidence="4">
    <location>
        <position position="275"/>
    </location>
    <ligand>
        <name>heme</name>
        <dbReference type="ChEBI" id="CHEBI:30413"/>
    </ligand>
    <ligandPart>
        <name>Fe</name>
        <dbReference type="ChEBI" id="CHEBI:18248"/>
    </ligandPart>
</feature>
<dbReference type="PANTHER" id="PTHR24305">
    <property type="entry name" value="CYTOCHROME P450"/>
    <property type="match status" value="1"/>
</dbReference>
<dbReference type="GO" id="GO:0020037">
    <property type="term" value="F:heme binding"/>
    <property type="evidence" value="ECO:0007669"/>
    <property type="project" value="InterPro"/>
</dbReference>
<dbReference type="GO" id="GO:0016705">
    <property type="term" value="F:oxidoreductase activity, acting on paired donors, with incorporation or reduction of molecular oxygen"/>
    <property type="evidence" value="ECO:0007669"/>
    <property type="project" value="InterPro"/>
</dbReference>
<sequence>MDLGRQAHFAALDTLGEITLGRPLGFVENNADQGDFLKINDAMLPILITISNYSPVFKLTRIWPLKYLLPRVGDDVGLGAVLSFTQSSIDERLRPHAKQNKDMLQVLINNGLSREQLLAEVTLQFLAGSDTTANTIALTLFHLLTSPGTYQKLQDEVDAVSTHGANAILPDSVAKNLPYLQACIREALRVQAPLASGPFHKAVPVGGDTVCGKYLPRGTRVSTNGAVYAIGRAEAYWGADAKVFRPERWLEADAVTKQRMWDMVDLMWGGGAFMCPGKVIGVMEAGKAVAEVVRRFDISLVNPNDPAQFRSAMAWMIHGFWVRVEKRKDETVEEKMHL</sequence>
<evidence type="ECO:0000313" key="5">
    <source>
        <dbReference type="EMBL" id="KAK0749673.1"/>
    </source>
</evidence>
<dbReference type="GO" id="GO:0004497">
    <property type="term" value="F:monooxygenase activity"/>
    <property type="evidence" value="ECO:0007669"/>
    <property type="project" value="InterPro"/>
</dbReference>
<dbReference type="InterPro" id="IPR001128">
    <property type="entry name" value="Cyt_P450"/>
</dbReference>
<evidence type="ECO:0000256" key="4">
    <source>
        <dbReference type="PIRSR" id="PIRSR602401-1"/>
    </source>
</evidence>
<dbReference type="InterPro" id="IPR050121">
    <property type="entry name" value="Cytochrome_P450_monoxygenase"/>
</dbReference>
<dbReference type="Pfam" id="PF00067">
    <property type="entry name" value="p450"/>
    <property type="match status" value="1"/>
</dbReference>
<reference evidence="5" key="1">
    <citation type="submission" date="2023-06" db="EMBL/GenBank/DDBJ databases">
        <title>Genome-scale phylogeny and comparative genomics of the fungal order Sordariales.</title>
        <authorList>
            <consortium name="Lawrence Berkeley National Laboratory"/>
            <person name="Hensen N."/>
            <person name="Bonometti L."/>
            <person name="Westerberg I."/>
            <person name="Brannstrom I.O."/>
            <person name="Guillou S."/>
            <person name="Cros-Aarteil S."/>
            <person name="Calhoun S."/>
            <person name="Haridas S."/>
            <person name="Kuo A."/>
            <person name="Mondo S."/>
            <person name="Pangilinan J."/>
            <person name="Riley R."/>
            <person name="LaButti K."/>
            <person name="Andreopoulos B."/>
            <person name="Lipzen A."/>
            <person name="Chen C."/>
            <person name="Yanf M."/>
            <person name="Daum C."/>
            <person name="Ng V."/>
            <person name="Clum A."/>
            <person name="Steindorff A."/>
            <person name="Ohm R."/>
            <person name="Martin F."/>
            <person name="Silar P."/>
            <person name="Natvig D."/>
            <person name="Lalanne C."/>
            <person name="Gautier V."/>
            <person name="Ament-velasquez S.L."/>
            <person name="Kruys A."/>
            <person name="Hutchinson M.I."/>
            <person name="Powell A.J."/>
            <person name="Barry K."/>
            <person name="Miller A.N."/>
            <person name="Grigoriev I.V."/>
            <person name="Debuchy R."/>
            <person name="Gladieux P."/>
            <person name="Thoren M.H."/>
            <person name="Johannesson H."/>
        </authorList>
    </citation>
    <scope>NUCLEOTIDE SEQUENCE</scope>
    <source>
        <strain evidence="5">SMH3187-1</strain>
    </source>
</reference>
<dbReference type="InterPro" id="IPR002401">
    <property type="entry name" value="Cyt_P450_E_grp-I"/>
</dbReference>
<dbReference type="InterPro" id="IPR036396">
    <property type="entry name" value="Cyt_P450_sf"/>
</dbReference>
<dbReference type="Proteomes" id="UP001172155">
    <property type="component" value="Unassembled WGS sequence"/>
</dbReference>
<dbReference type="PRINTS" id="PR00463">
    <property type="entry name" value="EP450I"/>
</dbReference>
<evidence type="ECO:0000313" key="6">
    <source>
        <dbReference type="Proteomes" id="UP001172155"/>
    </source>
</evidence>
<dbReference type="Gene3D" id="1.10.630.10">
    <property type="entry name" value="Cytochrome P450"/>
    <property type="match status" value="1"/>
</dbReference>
<comment type="cofactor">
    <cofactor evidence="4">
        <name>heme</name>
        <dbReference type="ChEBI" id="CHEBI:30413"/>
    </cofactor>
</comment>
<proteinExistence type="predicted"/>
<name>A0AA40F1W1_9PEZI</name>
<keyword evidence="1 4" id="KW-0349">Heme</keyword>
<evidence type="ECO:0000256" key="2">
    <source>
        <dbReference type="ARBA" id="ARBA00022723"/>
    </source>
</evidence>
<dbReference type="GO" id="GO:0005506">
    <property type="term" value="F:iron ion binding"/>
    <property type="evidence" value="ECO:0007669"/>
    <property type="project" value="InterPro"/>
</dbReference>
<accession>A0AA40F1W1</accession>